<dbReference type="InterPro" id="IPR035906">
    <property type="entry name" value="MetI-like_sf"/>
</dbReference>
<comment type="subcellular location">
    <subcellularLocation>
        <location evidence="1 9">Cell membrane</location>
        <topology evidence="1 9">Multi-pass membrane protein</topology>
    </subcellularLocation>
</comment>
<dbReference type="Pfam" id="PF00528">
    <property type="entry name" value="BPD_transp_1"/>
    <property type="match status" value="1"/>
</dbReference>
<evidence type="ECO:0000313" key="11">
    <source>
        <dbReference type="EMBL" id="RDV84662.1"/>
    </source>
</evidence>
<gene>
    <name evidence="11" type="ORF">DXX99_01030</name>
</gene>
<evidence type="ECO:0000313" key="12">
    <source>
        <dbReference type="Proteomes" id="UP000256329"/>
    </source>
</evidence>
<keyword evidence="3 9" id="KW-0813">Transport</keyword>
<evidence type="ECO:0000256" key="2">
    <source>
        <dbReference type="ARBA" id="ARBA00010072"/>
    </source>
</evidence>
<dbReference type="Gene3D" id="1.10.3720.10">
    <property type="entry name" value="MetI-like"/>
    <property type="match status" value="1"/>
</dbReference>
<feature type="transmembrane region" description="Helical" evidence="9">
    <location>
        <begin position="57"/>
        <end position="78"/>
    </location>
</feature>
<dbReference type="RefSeq" id="WP_115791656.1">
    <property type="nucleotide sequence ID" value="NZ_QSLN01000001.1"/>
</dbReference>
<dbReference type="Proteomes" id="UP000256329">
    <property type="component" value="Unassembled WGS sequence"/>
</dbReference>
<comment type="similarity">
    <text evidence="2">Belongs to the binding-protein-dependent transport system permease family. HisMQ subfamily.</text>
</comment>
<comment type="caution">
    <text evidence="11">The sequence shown here is derived from an EMBL/GenBank/DDBJ whole genome shotgun (WGS) entry which is preliminary data.</text>
</comment>
<dbReference type="PANTHER" id="PTHR30614:SF20">
    <property type="entry name" value="GLUTAMINE TRANSPORT SYSTEM PERMEASE PROTEIN GLNP"/>
    <property type="match status" value="1"/>
</dbReference>
<evidence type="ECO:0000256" key="4">
    <source>
        <dbReference type="ARBA" id="ARBA00022475"/>
    </source>
</evidence>
<dbReference type="NCBIfam" id="TIGR01726">
    <property type="entry name" value="HEQRo_perm_3TM"/>
    <property type="match status" value="1"/>
</dbReference>
<protein>
    <submittedName>
        <fullName evidence="11">Amino acid ABC transporter permease</fullName>
    </submittedName>
</protein>
<dbReference type="OrthoDB" id="9787841at2"/>
<keyword evidence="7 9" id="KW-1133">Transmembrane helix</keyword>
<keyword evidence="12" id="KW-1185">Reference proteome</keyword>
<evidence type="ECO:0000256" key="7">
    <source>
        <dbReference type="ARBA" id="ARBA00022989"/>
    </source>
</evidence>
<organism evidence="11 12">
    <name type="scientific">Ammonifex thiophilus</name>
    <dbReference type="NCBI Taxonomy" id="444093"/>
    <lineage>
        <taxon>Bacteria</taxon>
        <taxon>Bacillati</taxon>
        <taxon>Bacillota</taxon>
        <taxon>Clostridia</taxon>
        <taxon>Thermoanaerobacterales</taxon>
        <taxon>Thermoanaerobacteraceae</taxon>
        <taxon>Ammonifex</taxon>
    </lineage>
</organism>
<evidence type="ECO:0000256" key="3">
    <source>
        <dbReference type="ARBA" id="ARBA00022448"/>
    </source>
</evidence>
<dbReference type="InterPro" id="IPR000515">
    <property type="entry name" value="MetI-like"/>
</dbReference>
<dbReference type="AlphaFoldDB" id="A0A3D8P729"/>
<evidence type="ECO:0000256" key="1">
    <source>
        <dbReference type="ARBA" id="ARBA00004651"/>
    </source>
</evidence>
<keyword evidence="6" id="KW-0029">Amino-acid transport</keyword>
<evidence type="ECO:0000256" key="5">
    <source>
        <dbReference type="ARBA" id="ARBA00022692"/>
    </source>
</evidence>
<name>A0A3D8P729_9THEO</name>
<feature type="transmembrane region" description="Helical" evidence="9">
    <location>
        <begin position="203"/>
        <end position="222"/>
    </location>
</feature>
<dbReference type="CDD" id="cd06261">
    <property type="entry name" value="TM_PBP2"/>
    <property type="match status" value="1"/>
</dbReference>
<dbReference type="GO" id="GO:0043190">
    <property type="term" value="C:ATP-binding cassette (ABC) transporter complex"/>
    <property type="evidence" value="ECO:0007669"/>
    <property type="project" value="InterPro"/>
</dbReference>
<dbReference type="PROSITE" id="PS50928">
    <property type="entry name" value="ABC_TM1"/>
    <property type="match status" value="1"/>
</dbReference>
<evidence type="ECO:0000259" key="10">
    <source>
        <dbReference type="PROSITE" id="PS50928"/>
    </source>
</evidence>
<sequence>MEFIWRNLPYLLLGAVETLKITCLAVSLGCVFGLIVGLGRLSRNRVIRFLSTCYVDFLRGTPLLVQIFIVYFGLPQLLEQLQSFLVESWGLPRLFTSTHIPAFAAAIIATSLNSGAYVAEIFRAGIQSIPKGQMEAARSLGMTYRQAMRYVILPQAVRNIIPPLGNEFIAMLKDTSLLSVIGIVELTRRGQIIIASTFRPFEIWLTVAFIYLILTLSISRLVDYWEKRLRVRT</sequence>
<feature type="domain" description="ABC transmembrane type-1" evidence="10">
    <location>
        <begin position="15"/>
        <end position="222"/>
    </location>
</feature>
<dbReference type="GO" id="GO:0006865">
    <property type="term" value="P:amino acid transport"/>
    <property type="evidence" value="ECO:0007669"/>
    <property type="project" value="UniProtKB-KW"/>
</dbReference>
<dbReference type="InterPro" id="IPR043429">
    <property type="entry name" value="ArtM/GltK/GlnP/TcyL/YhdX-like"/>
</dbReference>
<keyword evidence="5 9" id="KW-0812">Transmembrane</keyword>
<dbReference type="GO" id="GO:0022857">
    <property type="term" value="F:transmembrane transporter activity"/>
    <property type="evidence" value="ECO:0007669"/>
    <property type="project" value="InterPro"/>
</dbReference>
<dbReference type="SUPFAM" id="SSF161098">
    <property type="entry name" value="MetI-like"/>
    <property type="match status" value="1"/>
</dbReference>
<dbReference type="InterPro" id="IPR010065">
    <property type="entry name" value="AA_ABC_transptr_permease_3TM"/>
</dbReference>
<feature type="transmembrane region" description="Helical" evidence="9">
    <location>
        <begin position="12"/>
        <end position="36"/>
    </location>
</feature>
<dbReference type="FunFam" id="1.10.3720.10:FF:000033">
    <property type="entry name" value="Polar amino acid ABC transporter permease"/>
    <property type="match status" value="1"/>
</dbReference>
<keyword evidence="4" id="KW-1003">Cell membrane</keyword>
<evidence type="ECO:0000256" key="9">
    <source>
        <dbReference type="RuleBase" id="RU363032"/>
    </source>
</evidence>
<proteinExistence type="inferred from homology"/>
<keyword evidence="8 9" id="KW-0472">Membrane</keyword>
<dbReference type="PANTHER" id="PTHR30614">
    <property type="entry name" value="MEMBRANE COMPONENT OF AMINO ACID ABC TRANSPORTER"/>
    <property type="match status" value="1"/>
</dbReference>
<evidence type="ECO:0000256" key="8">
    <source>
        <dbReference type="ARBA" id="ARBA00023136"/>
    </source>
</evidence>
<accession>A0A3D8P729</accession>
<evidence type="ECO:0000256" key="6">
    <source>
        <dbReference type="ARBA" id="ARBA00022970"/>
    </source>
</evidence>
<reference evidence="11 12" key="1">
    <citation type="submission" date="2018-08" db="EMBL/GenBank/DDBJ databases">
        <title>Form III RuBisCO-mediated autotrophy in Thermodesulfobium bacteria.</title>
        <authorList>
            <person name="Toshchakov S.V."/>
            <person name="Kublanov I.V."/>
            <person name="Frolov E."/>
            <person name="Bonch-Osmolovskaya E.A."/>
            <person name="Tourova T.P."/>
            <person name="Chernych N.A."/>
            <person name="Lebedinsky A.V."/>
        </authorList>
    </citation>
    <scope>NUCLEOTIDE SEQUENCE [LARGE SCALE GENOMIC DNA]</scope>
    <source>
        <strain evidence="11 12">SR</strain>
    </source>
</reference>
<dbReference type="EMBL" id="QSLN01000001">
    <property type="protein sequence ID" value="RDV84662.1"/>
    <property type="molecule type" value="Genomic_DNA"/>
</dbReference>